<reference evidence="2" key="2">
    <citation type="submission" date="2015-01" db="EMBL/GenBank/DDBJ databases">
        <title>Evolutionary Origins and Diversification of the Mycorrhizal Mutualists.</title>
        <authorList>
            <consortium name="DOE Joint Genome Institute"/>
            <consortium name="Mycorrhizal Genomics Consortium"/>
            <person name="Kohler A."/>
            <person name="Kuo A."/>
            <person name="Nagy L.G."/>
            <person name="Floudas D."/>
            <person name="Copeland A."/>
            <person name="Barry K.W."/>
            <person name="Cichocki N."/>
            <person name="Veneault-Fourrey C."/>
            <person name="LaButti K."/>
            <person name="Lindquist E.A."/>
            <person name="Lipzen A."/>
            <person name="Lundell T."/>
            <person name="Morin E."/>
            <person name="Murat C."/>
            <person name="Riley R."/>
            <person name="Ohm R."/>
            <person name="Sun H."/>
            <person name="Tunlid A."/>
            <person name="Henrissat B."/>
            <person name="Grigoriev I.V."/>
            <person name="Hibbett D.S."/>
            <person name="Martin F."/>
        </authorList>
    </citation>
    <scope>NUCLEOTIDE SEQUENCE [LARGE SCALE GENOMIC DNA]</scope>
    <source>
        <strain evidence="2">LaAM-08-1</strain>
    </source>
</reference>
<organism evidence="1 2">
    <name type="scientific">Laccaria amethystina LaAM-08-1</name>
    <dbReference type="NCBI Taxonomy" id="1095629"/>
    <lineage>
        <taxon>Eukaryota</taxon>
        <taxon>Fungi</taxon>
        <taxon>Dikarya</taxon>
        <taxon>Basidiomycota</taxon>
        <taxon>Agaricomycotina</taxon>
        <taxon>Agaricomycetes</taxon>
        <taxon>Agaricomycetidae</taxon>
        <taxon>Agaricales</taxon>
        <taxon>Agaricineae</taxon>
        <taxon>Hydnangiaceae</taxon>
        <taxon>Laccaria</taxon>
    </lineage>
</organism>
<name>A0A0C9Y6G7_9AGAR</name>
<sequence>MGGSCWILRTFLCEVPSASPESMLIGWRPLLDGGRMPLMRLLVRSKRVAWPPWRVRPLCRCPLCCSASGTKGPRPSVWGLRRGIWLRRVGPAVALDRIWPLPLLSRRRRSGCLLSLGDFRRQACAHLQTASCA</sequence>
<dbReference type="EMBL" id="KN838557">
    <property type="protein sequence ID" value="KIK05832.1"/>
    <property type="molecule type" value="Genomic_DNA"/>
</dbReference>
<dbReference type="AlphaFoldDB" id="A0A0C9Y6G7"/>
<evidence type="ECO:0000313" key="1">
    <source>
        <dbReference type="EMBL" id="KIK05832.1"/>
    </source>
</evidence>
<proteinExistence type="predicted"/>
<protein>
    <submittedName>
        <fullName evidence="1">Uncharacterized protein</fullName>
    </submittedName>
</protein>
<reference evidence="1 2" key="1">
    <citation type="submission" date="2014-04" db="EMBL/GenBank/DDBJ databases">
        <authorList>
            <consortium name="DOE Joint Genome Institute"/>
            <person name="Kuo A."/>
            <person name="Kohler A."/>
            <person name="Nagy L.G."/>
            <person name="Floudas D."/>
            <person name="Copeland A."/>
            <person name="Barry K.W."/>
            <person name="Cichocki N."/>
            <person name="Veneault-Fourrey C."/>
            <person name="LaButti K."/>
            <person name="Lindquist E.A."/>
            <person name="Lipzen A."/>
            <person name="Lundell T."/>
            <person name="Morin E."/>
            <person name="Murat C."/>
            <person name="Sun H."/>
            <person name="Tunlid A."/>
            <person name="Henrissat B."/>
            <person name="Grigoriev I.V."/>
            <person name="Hibbett D.S."/>
            <person name="Martin F."/>
            <person name="Nordberg H.P."/>
            <person name="Cantor M.N."/>
            <person name="Hua S.X."/>
        </authorList>
    </citation>
    <scope>NUCLEOTIDE SEQUENCE [LARGE SCALE GENOMIC DNA]</scope>
    <source>
        <strain evidence="1 2">LaAM-08-1</strain>
    </source>
</reference>
<evidence type="ECO:0000313" key="2">
    <source>
        <dbReference type="Proteomes" id="UP000054477"/>
    </source>
</evidence>
<gene>
    <name evidence="1" type="ORF">K443DRAFT_327491</name>
</gene>
<accession>A0A0C9Y6G7</accession>
<dbReference type="HOGENOM" id="CLU_1907030_0_0_1"/>
<dbReference type="Proteomes" id="UP000054477">
    <property type="component" value="Unassembled WGS sequence"/>
</dbReference>
<keyword evidence="2" id="KW-1185">Reference proteome</keyword>